<feature type="domain" description="DUF2415" evidence="1">
    <location>
        <begin position="248"/>
        <end position="287"/>
    </location>
</feature>
<dbReference type="Pfam" id="PF00400">
    <property type="entry name" value="WD40"/>
    <property type="match status" value="1"/>
</dbReference>
<gene>
    <name evidence="2" type="ORF">AMAG_00717</name>
</gene>
<dbReference type="PANTHER" id="PTHR43991:SF9">
    <property type="entry name" value="DUF2415 DOMAIN-CONTAINING PROTEIN"/>
    <property type="match status" value="1"/>
</dbReference>
<dbReference type="VEuPathDB" id="FungiDB:AMAG_00717"/>
<dbReference type="OMA" id="NMNHASV"/>
<sequence>MTISPCVSDDVAFVNEDRVRRHAIRSTIQHWQLRDLVNCPASRREVLYVNGTNVHLYNTETRASVPILKDLTFPPTCITSGQGYLVVGGQRSQLMVRQLTSNWFSSTAVGGCINNALVVTKYDGQTRLLVCNNDQSIKIFNMPSMERVASISLPTAVNHAAVSPDGTKLVAVGDTSQVFMFDVRPNGSYERTATLTASGSSSGFSCSWNYSSEKFAIASQDGAVLVWDVRSTVPTAKFVTKQYPSEKGAARCVKFSPSASIDLLAFTEHVNNVHFVDARTFNTRQVVRAALPHIDQHLSGLAFSPDSRSVFIGLENALVEYEVNSKSRRSFPAGAIV</sequence>
<dbReference type="InterPro" id="IPR001680">
    <property type="entry name" value="WD40_rpt"/>
</dbReference>
<evidence type="ECO:0000313" key="2">
    <source>
        <dbReference type="EMBL" id="KNE54762.1"/>
    </source>
</evidence>
<accession>A0A0L0RWI6</accession>
<dbReference type="Pfam" id="PF10313">
    <property type="entry name" value="DUF2415"/>
    <property type="match status" value="1"/>
</dbReference>
<dbReference type="SUPFAM" id="SSF50978">
    <property type="entry name" value="WD40 repeat-like"/>
    <property type="match status" value="1"/>
</dbReference>
<dbReference type="PANTHER" id="PTHR43991">
    <property type="entry name" value="WD REPEAT PROTEIN (AFU_ORTHOLOGUE AFUA_8G05640)-RELATED"/>
    <property type="match status" value="1"/>
</dbReference>
<reference evidence="3" key="2">
    <citation type="submission" date="2009-11" db="EMBL/GenBank/DDBJ databases">
        <title>The Genome Sequence of Allomyces macrogynus strain ATCC 38327.</title>
        <authorList>
            <consortium name="The Broad Institute Genome Sequencing Platform"/>
            <person name="Russ C."/>
            <person name="Cuomo C."/>
            <person name="Shea T."/>
            <person name="Young S.K."/>
            <person name="Zeng Q."/>
            <person name="Koehrsen M."/>
            <person name="Haas B."/>
            <person name="Borodovsky M."/>
            <person name="Guigo R."/>
            <person name="Alvarado L."/>
            <person name="Berlin A."/>
            <person name="Borenstein D."/>
            <person name="Chen Z."/>
            <person name="Engels R."/>
            <person name="Freedman E."/>
            <person name="Gellesch M."/>
            <person name="Goldberg J."/>
            <person name="Griggs A."/>
            <person name="Gujja S."/>
            <person name="Heiman D."/>
            <person name="Hepburn T."/>
            <person name="Howarth C."/>
            <person name="Jen D."/>
            <person name="Larson L."/>
            <person name="Lewis B."/>
            <person name="Mehta T."/>
            <person name="Park D."/>
            <person name="Pearson M."/>
            <person name="Roberts A."/>
            <person name="Saif S."/>
            <person name="Shenoy N."/>
            <person name="Sisk P."/>
            <person name="Stolte C."/>
            <person name="Sykes S."/>
            <person name="Walk T."/>
            <person name="White J."/>
            <person name="Yandava C."/>
            <person name="Burger G."/>
            <person name="Gray M.W."/>
            <person name="Holland P.W.H."/>
            <person name="King N."/>
            <person name="Lang F.B.F."/>
            <person name="Roger A.J."/>
            <person name="Ruiz-Trillo I."/>
            <person name="Lander E."/>
            <person name="Nusbaum C."/>
        </authorList>
    </citation>
    <scope>NUCLEOTIDE SEQUENCE [LARGE SCALE GENOMIC DNA]</scope>
    <source>
        <strain evidence="3">ATCC 38327</strain>
    </source>
</reference>
<dbReference type="AlphaFoldDB" id="A0A0L0RWI6"/>
<dbReference type="InterPro" id="IPR019417">
    <property type="entry name" value="DUF2415"/>
</dbReference>
<dbReference type="InterPro" id="IPR036322">
    <property type="entry name" value="WD40_repeat_dom_sf"/>
</dbReference>
<dbReference type="eggNOG" id="KOG4532">
    <property type="taxonomic scope" value="Eukaryota"/>
</dbReference>
<dbReference type="SMART" id="SM00320">
    <property type="entry name" value="WD40"/>
    <property type="match status" value="2"/>
</dbReference>
<organism evidence="2 3">
    <name type="scientific">Allomyces macrogynus (strain ATCC 38327)</name>
    <name type="common">Allomyces javanicus var. macrogynus</name>
    <dbReference type="NCBI Taxonomy" id="578462"/>
    <lineage>
        <taxon>Eukaryota</taxon>
        <taxon>Fungi</taxon>
        <taxon>Fungi incertae sedis</taxon>
        <taxon>Blastocladiomycota</taxon>
        <taxon>Blastocladiomycetes</taxon>
        <taxon>Blastocladiales</taxon>
        <taxon>Blastocladiaceae</taxon>
        <taxon>Allomyces</taxon>
    </lineage>
</organism>
<name>A0A0L0RWI6_ALLM3</name>
<dbReference type="Proteomes" id="UP000054350">
    <property type="component" value="Unassembled WGS sequence"/>
</dbReference>
<dbReference type="Gene3D" id="2.130.10.10">
    <property type="entry name" value="YVTN repeat-like/Quinoprotein amine dehydrogenase"/>
    <property type="match status" value="1"/>
</dbReference>
<proteinExistence type="predicted"/>
<dbReference type="OrthoDB" id="64353at2759"/>
<protein>
    <recommendedName>
        <fullName evidence="1">DUF2415 domain-containing protein</fullName>
    </recommendedName>
</protein>
<dbReference type="InterPro" id="IPR015943">
    <property type="entry name" value="WD40/YVTN_repeat-like_dom_sf"/>
</dbReference>
<reference evidence="2 3" key="1">
    <citation type="submission" date="2009-11" db="EMBL/GenBank/DDBJ databases">
        <title>Annotation of Allomyces macrogynus ATCC 38327.</title>
        <authorList>
            <consortium name="The Broad Institute Genome Sequencing Platform"/>
            <person name="Russ C."/>
            <person name="Cuomo C."/>
            <person name="Burger G."/>
            <person name="Gray M.W."/>
            <person name="Holland P.W.H."/>
            <person name="King N."/>
            <person name="Lang F.B.F."/>
            <person name="Roger A.J."/>
            <person name="Ruiz-Trillo I."/>
            <person name="Young S.K."/>
            <person name="Zeng Q."/>
            <person name="Gargeya S."/>
            <person name="Fitzgerald M."/>
            <person name="Haas B."/>
            <person name="Abouelleil A."/>
            <person name="Alvarado L."/>
            <person name="Arachchi H.M."/>
            <person name="Berlin A."/>
            <person name="Chapman S.B."/>
            <person name="Gearin G."/>
            <person name="Goldberg J."/>
            <person name="Griggs A."/>
            <person name="Gujja S."/>
            <person name="Hansen M."/>
            <person name="Heiman D."/>
            <person name="Howarth C."/>
            <person name="Larimer J."/>
            <person name="Lui A."/>
            <person name="MacDonald P.J.P."/>
            <person name="McCowen C."/>
            <person name="Montmayeur A."/>
            <person name="Murphy C."/>
            <person name="Neiman D."/>
            <person name="Pearson M."/>
            <person name="Priest M."/>
            <person name="Roberts A."/>
            <person name="Saif S."/>
            <person name="Shea T."/>
            <person name="Sisk P."/>
            <person name="Stolte C."/>
            <person name="Sykes S."/>
            <person name="Wortman J."/>
            <person name="Nusbaum C."/>
            <person name="Birren B."/>
        </authorList>
    </citation>
    <scope>NUCLEOTIDE SEQUENCE [LARGE SCALE GENOMIC DNA]</scope>
    <source>
        <strain evidence="2 3">ATCC 38327</strain>
    </source>
</reference>
<keyword evidence="3" id="KW-1185">Reference proteome</keyword>
<dbReference type="EMBL" id="GG745328">
    <property type="protein sequence ID" value="KNE54762.1"/>
    <property type="molecule type" value="Genomic_DNA"/>
</dbReference>
<evidence type="ECO:0000313" key="3">
    <source>
        <dbReference type="Proteomes" id="UP000054350"/>
    </source>
</evidence>
<evidence type="ECO:0000259" key="1">
    <source>
        <dbReference type="Pfam" id="PF10313"/>
    </source>
</evidence>